<reference evidence="2 3" key="1">
    <citation type="submission" date="2010-10" db="EMBL/GenBank/DDBJ databases">
        <title>Complete sequence of Frankia sp. EuI1c.</title>
        <authorList>
            <consortium name="US DOE Joint Genome Institute"/>
            <person name="Lucas S."/>
            <person name="Copeland A."/>
            <person name="Lapidus A."/>
            <person name="Cheng J.-F."/>
            <person name="Bruce D."/>
            <person name="Goodwin L."/>
            <person name="Pitluck S."/>
            <person name="Chertkov O."/>
            <person name="Detter J.C."/>
            <person name="Han C."/>
            <person name="Tapia R."/>
            <person name="Land M."/>
            <person name="Hauser L."/>
            <person name="Jeffries C."/>
            <person name="Kyrpides N."/>
            <person name="Ivanova N."/>
            <person name="Mikhailova N."/>
            <person name="Beauchemin N."/>
            <person name="Sen A."/>
            <person name="Sur S.A."/>
            <person name="Gtari M."/>
            <person name="Wall L."/>
            <person name="Tisa L."/>
            <person name="Woyke T."/>
        </authorList>
    </citation>
    <scope>NUCLEOTIDE SEQUENCE [LARGE SCALE GENOMIC DNA]</scope>
    <source>
        <strain evidence="3">DSM 45817 / CECT 9037 / EuI1c</strain>
    </source>
</reference>
<evidence type="ECO:0000313" key="2">
    <source>
        <dbReference type="EMBL" id="ADP81662.1"/>
    </source>
</evidence>
<keyword evidence="1" id="KW-0812">Transmembrane</keyword>
<dbReference type="KEGG" id="fri:FraEuI1c_3655"/>
<name>E3J1J4_PSEI1</name>
<feature type="transmembrane region" description="Helical" evidence="1">
    <location>
        <begin position="42"/>
        <end position="64"/>
    </location>
</feature>
<dbReference type="InParanoid" id="E3J1J4"/>
<sequence>MSLTDSDLRTWLRALPDELPQRDFGPGPDAVRSGARRRRARARAAGVVALVVLVAAGVGVPVGLHAAGGDGNSRVVSARPAVSTAGGFTLTWLPDGLTHSGDAAASRAGTSGFDWGLVDGAGRPLPPGQAARTPLRLLSLLAARTDPTKFGALFTATGGHANPSTVTVTVTWQPTYAMNIDALRANVTPQSLSGYGPVGVTADTVGGRPALVLRHDTATDQGDGLTAPAVPAAARYQLALLWVDATGVVLTVDLAGPSPPDVAVAHRIAGGIVLGTMPPLVGYTPPGVAPAPVDAVTAAAVTAAIDTAYTGGVPDDRWAAAVQDGPRLVAVRAKTRQLFPGLMATLQPAVDTLSRVDANTVRASVALAFSDPNVSIAAAPAGLRFAVTVVHTAAGWQVTRASYCANVDQLGVSALSLAC</sequence>
<accession>E3J1J4</accession>
<evidence type="ECO:0000256" key="1">
    <source>
        <dbReference type="SAM" id="Phobius"/>
    </source>
</evidence>
<keyword evidence="3" id="KW-1185">Reference proteome</keyword>
<dbReference type="HOGENOM" id="CLU_655142_0_0_11"/>
<organism evidence="2 3">
    <name type="scientific">Pseudofrankia inefficax (strain DSM 45817 / CECT 9037 / DDB 130130 / EuI1c)</name>
    <name type="common">Frankia inefficax</name>
    <dbReference type="NCBI Taxonomy" id="298654"/>
    <lineage>
        <taxon>Bacteria</taxon>
        <taxon>Bacillati</taxon>
        <taxon>Actinomycetota</taxon>
        <taxon>Actinomycetes</taxon>
        <taxon>Frankiales</taxon>
        <taxon>Frankiaceae</taxon>
        <taxon>Pseudofrankia</taxon>
    </lineage>
</organism>
<proteinExistence type="predicted"/>
<evidence type="ECO:0000313" key="3">
    <source>
        <dbReference type="Proteomes" id="UP000002484"/>
    </source>
</evidence>
<keyword evidence="1" id="KW-0472">Membrane</keyword>
<gene>
    <name evidence="2" type="ordered locus">FraEuI1c_3655</name>
</gene>
<dbReference type="Proteomes" id="UP000002484">
    <property type="component" value="Chromosome"/>
</dbReference>
<dbReference type="EMBL" id="CP002299">
    <property type="protein sequence ID" value="ADP81662.1"/>
    <property type="molecule type" value="Genomic_DNA"/>
</dbReference>
<dbReference type="AlphaFoldDB" id="E3J1J4"/>
<dbReference type="RefSeq" id="WP_013424780.1">
    <property type="nucleotide sequence ID" value="NC_014666.1"/>
</dbReference>
<dbReference type="STRING" id="298654.FraEuI1c_3655"/>
<dbReference type="OrthoDB" id="3214506at2"/>
<protein>
    <submittedName>
        <fullName evidence="2">Uncharacterized protein</fullName>
    </submittedName>
</protein>
<keyword evidence="1" id="KW-1133">Transmembrane helix</keyword>